<evidence type="ECO:0000256" key="1">
    <source>
        <dbReference type="SAM" id="SignalP"/>
    </source>
</evidence>
<keyword evidence="3" id="KW-1185">Reference proteome</keyword>
<dbReference type="Proteomes" id="UP000053766">
    <property type="component" value="Unassembled WGS sequence"/>
</dbReference>
<dbReference type="AlphaFoldDB" id="A0A0D8XPW8"/>
<dbReference type="EMBL" id="KN716384">
    <property type="protein sequence ID" value="KJH45834.1"/>
    <property type="molecule type" value="Genomic_DNA"/>
</dbReference>
<reference evidence="3" key="2">
    <citation type="journal article" date="2016" name="Sci. Rep.">
        <title>Dictyocaulus viviparus genome, variome and transcriptome elucidate lungworm biology and support future intervention.</title>
        <authorList>
            <person name="McNulty S.N."/>
            <person name="Strube C."/>
            <person name="Rosa B.A."/>
            <person name="Martin J.C."/>
            <person name="Tyagi R."/>
            <person name="Choi Y.J."/>
            <person name="Wang Q."/>
            <person name="Hallsworth Pepin K."/>
            <person name="Zhang X."/>
            <person name="Ozersky P."/>
            <person name="Wilson R.K."/>
            <person name="Sternberg P.W."/>
            <person name="Gasser R.B."/>
            <person name="Mitreva M."/>
        </authorList>
    </citation>
    <scope>NUCLEOTIDE SEQUENCE [LARGE SCALE GENOMIC DNA]</scope>
    <source>
        <strain evidence="3">HannoverDv2000</strain>
    </source>
</reference>
<keyword evidence="1" id="KW-0732">Signal</keyword>
<proteinExistence type="predicted"/>
<dbReference type="OrthoDB" id="10438561at2759"/>
<name>A0A0D8XPW8_DICVI</name>
<feature type="signal peptide" evidence="1">
    <location>
        <begin position="1"/>
        <end position="19"/>
    </location>
</feature>
<protein>
    <recommendedName>
        <fullName evidence="4">Sushi domain-containing protein</fullName>
    </recommendedName>
</protein>
<reference evidence="2 3" key="1">
    <citation type="submission" date="2013-11" db="EMBL/GenBank/DDBJ databases">
        <title>Draft genome of the bovine lungworm Dictyocaulus viviparus.</title>
        <authorList>
            <person name="Mitreva M."/>
        </authorList>
    </citation>
    <scope>NUCLEOTIDE SEQUENCE [LARGE SCALE GENOMIC DNA]</scope>
    <source>
        <strain evidence="2 3">HannoverDv2000</strain>
    </source>
</reference>
<dbReference type="STRING" id="29172.A0A0D8XPW8"/>
<evidence type="ECO:0000313" key="3">
    <source>
        <dbReference type="Proteomes" id="UP000053766"/>
    </source>
</evidence>
<sequence>MLLFLLVLLLPSYVAGTTALQCAMWGPFMAHNCTVDSDGSCVIPPAPEGTRWNQTGIANDNTEISLHCVNERKIFIGGASIYCDSGEWRMRKLGYCEDIEEIALHGVYNIKGYNGPVENDGKYELKNDLLYKDGSQIQTCHGNTLLLLTDYVLDLSLPKKIPRKTIRYRPEFENGILYVDGIAVAKKADILDIMETDKVEGTFTVGNGNIYHRGVIVS</sequence>
<gene>
    <name evidence="2" type="ORF">DICVIV_08127</name>
</gene>
<organism evidence="2 3">
    <name type="scientific">Dictyocaulus viviparus</name>
    <name type="common">Bovine lungworm</name>
    <dbReference type="NCBI Taxonomy" id="29172"/>
    <lineage>
        <taxon>Eukaryota</taxon>
        <taxon>Metazoa</taxon>
        <taxon>Ecdysozoa</taxon>
        <taxon>Nematoda</taxon>
        <taxon>Chromadorea</taxon>
        <taxon>Rhabditida</taxon>
        <taxon>Rhabditina</taxon>
        <taxon>Rhabditomorpha</taxon>
        <taxon>Strongyloidea</taxon>
        <taxon>Metastrongylidae</taxon>
        <taxon>Dictyocaulus</taxon>
    </lineage>
</organism>
<evidence type="ECO:0008006" key="4">
    <source>
        <dbReference type="Google" id="ProtNLM"/>
    </source>
</evidence>
<accession>A0A0D8XPW8</accession>
<evidence type="ECO:0000313" key="2">
    <source>
        <dbReference type="EMBL" id="KJH45834.1"/>
    </source>
</evidence>
<feature type="chain" id="PRO_5002335995" description="Sushi domain-containing protein" evidence="1">
    <location>
        <begin position="20"/>
        <end position="218"/>
    </location>
</feature>